<feature type="transmembrane region" description="Helical" evidence="8">
    <location>
        <begin position="64"/>
        <end position="82"/>
    </location>
</feature>
<comment type="subcellular location">
    <subcellularLocation>
        <location evidence="1">Cell inner membrane</location>
        <topology evidence="1">Multi-pass membrane protein</topology>
    </subcellularLocation>
    <subcellularLocation>
        <location evidence="8">Cell membrane</location>
        <topology evidence="8">Multi-pass membrane protein</topology>
    </subcellularLocation>
</comment>
<accession>A0ABV2QA78</accession>
<reference evidence="10 11" key="1">
    <citation type="submission" date="2024-06" db="EMBL/GenBank/DDBJ databases">
        <title>Sorghum-associated microbial communities from plants grown in Nebraska, USA.</title>
        <authorList>
            <person name="Schachtman D."/>
        </authorList>
    </citation>
    <scope>NUCLEOTIDE SEQUENCE [LARGE SCALE GENOMIC DNA]</scope>
    <source>
        <strain evidence="10 11">2709</strain>
    </source>
</reference>
<gene>
    <name evidence="10" type="ORF">ABIE13_002563</name>
</gene>
<dbReference type="Proteomes" id="UP001549320">
    <property type="component" value="Unassembled WGS sequence"/>
</dbReference>
<keyword evidence="3 8" id="KW-0813">Transport</keyword>
<keyword evidence="7 8" id="KW-0472">Membrane</keyword>
<dbReference type="PROSITE" id="PS50928">
    <property type="entry name" value="ABC_TM1"/>
    <property type="match status" value="1"/>
</dbReference>
<evidence type="ECO:0000256" key="8">
    <source>
        <dbReference type="RuleBase" id="RU363032"/>
    </source>
</evidence>
<feature type="transmembrane region" description="Helical" evidence="8">
    <location>
        <begin position="94"/>
        <end position="113"/>
    </location>
</feature>
<evidence type="ECO:0000256" key="2">
    <source>
        <dbReference type="ARBA" id="ARBA00010072"/>
    </source>
</evidence>
<dbReference type="InterPro" id="IPR035906">
    <property type="entry name" value="MetI-like_sf"/>
</dbReference>
<feature type="transmembrane region" description="Helical" evidence="8">
    <location>
        <begin position="157"/>
        <end position="177"/>
    </location>
</feature>
<dbReference type="InterPro" id="IPR000515">
    <property type="entry name" value="MetI-like"/>
</dbReference>
<keyword evidence="11" id="KW-1185">Reference proteome</keyword>
<dbReference type="RefSeq" id="WP_354443860.1">
    <property type="nucleotide sequence ID" value="NZ_JBEPSH010000005.1"/>
</dbReference>
<dbReference type="PANTHER" id="PTHR30614:SF1">
    <property type="entry name" value="GLUTAMATE_ASPARTATE IMPORT PERMEASE PROTEIN GLTK"/>
    <property type="match status" value="1"/>
</dbReference>
<keyword evidence="5 8" id="KW-0812">Transmembrane</keyword>
<feature type="transmembrane region" description="Helical" evidence="8">
    <location>
        <begin position="20"/>
        <end position="43"/>
    </location>
</feature>
<dbReference type="EMBL" id="JBEPSH010000005">
    <property type="protein sequence ID" value="MET4577452.1"/>
    <property type="molecule type" value="Genomic_DNA"/>
</dbReference>
<keyword evidence="6 8" id="KW-1133">Transmembrane helix</keyword>
<dbReference type="Pfam" id="PF00528">
    <property type="entry name" value="BPD_transp_1"/>
    <property type="match status" value="1"/>
</dbReference>
<name>A0ABV2QA78_9BURK</name>
<evidence type="ECO:0000256" key="1">
    <source>
        <dbReference type="ARBA" id="ARBA00004429"/>
    </source>
</evidence>
<feature type="domain" description="ABC transmembrane type-1" evidence="9">
    <location>
        <begin position="19"/>
        <end position="216"/>
    </location>
</feature>
<dbReference type="PANTHER" id="PTHR30614">
    <property type="entry name" value="MEMBRANE COMPONENT OF AMINO ACID ABC TRANSPORTER"/>
    <property type="match status" value="1"/>
</dbReference>
<evidence type="ECO:0000313" key="10">
    <source>
        <dbReference type="EMBL" id="MET4577452.1"/>
    </source>
</evidence>
<dbReference type="CDD" id="cd06261">
    <property type="entry name" value="TM_PBP2"/>
    <property type="match status" value="1"/>
</dbReference>
<dbReference type="SUPFAM" id="SSF161098">
    <property type="entry name" value="MetI-like"/>
    <property type="match status" value="1"/>
</dbReference>
<evidence type="ECO:0000256" key="7">
    <source>
        <dbReference type="ARBA" id="ARBA00023136"/>
    </source>
</evidence>
<feature type="transmembrane region" description="Helical" evidence="8">
    <location>
        <begin position="197"/>
        <end position="216"/>
    </location>
</feature>
<dbReference type="NCBIfam" id="TIGR01726">
    <property type="entry name" value="HEQRo_perm_3TM"/>
    <property type="match status" value="1"/>
</dbReference>
<protein>
    <submittedName>
        <fullName evidence="10">Glutamate/aspartate transport system permease protein</fullName>
    </submittedName>
</protein>
<sequence length="227" mass="25221">MDFDTNLIIRVLPQLAKGFWFTLQLTAISALGGVLLGTLLALGRLSGNAVLSRMIGAYVNTLRSIPLLLVIFWFFFLVPYIAAWVTGSQRPVEINALTSCVITFILFEACYFCEIMRAGMQSIPPGQLHAGKALGMGYWTVMAYIIVPQAFRNMLPVLLSQTIVLFQDVSLVSVLSIKDFFGSADFVAKRDGRPHEMYLTVAFVYLVVCVSLSRVAKSLQRRVTIVR</sequence>
<evidence type="ECO:0000256" key="3">
    <source>
        <dbReference type="ARBA" id="ARBA00022448"/>
    </source>
</evidence>
<evidence type="ECO:0000256" key="4">
    <source>
        <dbReference type="ARBA" id="ARBA00022475"/>
    </source>
</evidence>
<evidence type="ECO:0000313" key="11">
    <source>
        <dbReference type="Proteomes" id="UP001549320"/>
    </source>
</evidence>
<organism evidence="10 11">
    <name type="scientific">Ottowia thiooxydans</name>
    <dbReference type="NCBI Taxonomy" id="219182"/>
    <lineage>
        <taxon>Bacteria</taxon>
        <taxon>Pseudomonadati</taxon>
        <taxon>Pseudomonadota</taxon>
        <taxon>Betaproteobacteria</taxon>
        <taxon>Burkholderiales</taxon>
        <taxon>Comamonadaceae</taxon>
        <taxon>Ottowia</taxon>
    </lineage>
</organism>
<dbReference type="InterPro" id="IPR043429">
    <property type="entry name" value="ArtM/GltK/GlnP/TcyL/YhdX-like"/>
</dbReference>
<evidence type="ECO:0000256" key="6">
    <source>
        <dbReference type="ARBA" id="ARBA00022989"/>
    </source>
</evidence>
<comment type="similarity">
    <text evidence="2">Belongs to the binding-protein-dependent transport system permease family. HisMQ subfamily.</text>
</comment>
<comment type="caution">
    <text evidence="10">The sequence shown here is derived from an EMBL/GenBank/DDBJ whole genome shotgun (WGS) entry which is preliminary data.</text>
</comment>
<keyword evidence="4" id="KW-1003">Cell membrane</keyword>
<evidence type="ECO:0000256" key="5">
    <source>
        <dbReference type="ARBA" id="ARBA00022692"/>
    </source>
</evidence>
<dbReference type="InterPro" id="IPR010065">
    <property type="entry name" value="AA_ABC_transptr_permease_3TM"/>
</dbReference>
<proteinExistence type="inferred from homology"/>
<dbReference type="Gene3D" id="1.10.3720.10">
    <property type="entry name" value="MetI-like"/>
    <property type="match status" value="1"/>
</dbReference>
<evidence type="ECO:0000259" key="9">
    <source>
        <dbReference type="PROSITE" id="PS50928"/>
    </source>
</evidence>